<reference evidence="1 2" key="1">
    <citation type="submission" date="2016-10" db="EMBL/GenBank/DDBJ databases">
        <authorList>
            <person name="Varghese N."/>
            <person name="Submissions S."/>
        </authorList>
    </citation>
    <scope>NUCLEOTIDE SEQUENCE [LARGE SCALE GENOMIC DNA]</scope>
    <source>
        <strain evidence="1 2">WC1T17</strain>
    </source>
</reference>
<gene>
    <name evidence="1" type="ORF">SAMN05216431_10792</name>
</gene>
<proteinExistence type="predicted"/>
<dbReference type="EMBL" id="FOCC01000007">
    <property type="protein sequence ID" value="SEM72233.1"/>
    <property type="molecule type" value="Genomic_DNA"/>
</dbReference>
<evidence type="ECO:0008006" key="3">
    <source>
        <dbReference type="Google" id="ProtNLM"/>
    </source>
</evidence>
<evidence type="ECO:0000313" key="2">
    <source>
        <dbReference type="Proteomes" id="UP000182089"/>
    </source>
</evidence>
<dbReference type="InterPro" id="IPR019644">
    <property type="entry name" value="DUF2508"/>
</dbReference>
<organism evidence="1 2">
    <name type="scientific">Ligilactobacillus ruminis</name>
    <dbReference type="NCBI Taxonomy" id="1623"/>
    <lineage>
        <taxon>Bacteria</taxon>
        <taxon>Bacillati</taxon>
        <taxon>Bacillota</taxon>
        <taxon>Bacilli</taxon>
        <taxon>Lactobacillales</taxon>
        <taxon>Lactobacillaceae</taxon>
        <taxon>Ligilactobacillus</taxon>
    </lineage>
</organism>
<name>A0ABY1AC08_9LACO</name>
<evidence type="ECO:0000313" key="1">
    <source>
        <dbReference type="EMBL" id="SEM72233.1"/>
    </source>
</evidence>
<protein>
    <recommendedName>
        <fullName evidence="3">DUF2508 family protein</fullName>
    </recommendedName>
</protein>
<sequence length="79" mass="9330">MFGRKKHLLRKAYDGFLLNDIDEAKQNWDHASQTEKAVYDADNELTAETQLARAKYEFLYREAKRRKVHGHMQSSVFGR</sequence>
<dbReference type="Pfam" id="PF10704">
    <property type="entry name" value="DUF2508"/>
    <property type="match status" value="1"/>
</dbReference>
<accession>A0ABY1AC08</accession>
<comment type="caution">
    <text evidence="1">The sequence shown here is derived from an EMBL/GenBank/DDBJ whole genome shotgun (WGS) entry which is preliminary data.</text>
</comment>
<dbReference type="Proteomes" id="UP000182089">
    <property type="component" value="Unassembled WGS sequence"/>
</dbReference>